<gene>
    <name evidence="2" type="ORF">EPH_0018310</name>
</gene>
<evidence type="ECO:0000256" key="1">
    <source>
        <dbReference type="SAM" id="MobiDB-lite"/>
    </source>
</evidence>
<protein>
    <submittedName>
        <fullName evidence="2">Uncharacterized protein</fullName>
    </submittedName>
</protein>
<name>U6H609_9EIME</name>
<dbReference type="PANTHER" id="PTHR37473:SF1">
    <property type="entry name" value="EF-HAND DOMAIN-CONTAINING PROTEIN"/>
    <property type="match status" value="1"/>
</dbReference>
<dbReference type="AlphaFoldDB" id="U6H609"/>
<feature type="compositionally biased region" description="Basic and acidic residues" evidence="1">
    <location>
        <begin position="92"/>
        <end position="134"/>
    </location>
</feature>
<feature type="compositionally biased region" description="Basic and acidic residues" evidence="1">
    <location>
        <begin position="147"/>
        <end position="184"/>
    </location>
</feature>
<dbReference type="PANTHER" id="PTHR37473">
    <property type="entry name" value="EF-HAND DOMAIN-CONTAINING PROTEIN"/>
    <property type="match status" value="1"/>
</dbReference>
<reference evidence="2" key="1">
    <citation type="submission" date="2013-10" db="EMBL/GenBank/DDBJ databases">
        <title>Genomic analysis of the causative agents of coccidiosis in chickens.</title>
        <authorList>
            <person name="Reid A.J."/>
            <person name="Blake D."/>
            <person name="Billington K."/>
            <person name="Browne H."/>
            <person name="Dunn M."/>
            <person name="Hung S."/>
            <person name="Kawahara F."/>
            <person name="Miranda-Saavedra D."/>
            <person name="Mourier T."/>
            <person name="Nagra H."/>
            <person name="Otto T.D."/>
            <person name="Rawlings N."/>
            <person name="Sanchez A."/>
            <person name="Sanders M."/>
            <person name="Subramaniam C."/>
            <person name="Tay Y."/>
            <person name="Dear P."/>
            <person name="Doerig C."/>
            <person name="Gruber A."/>
            <person name="Parkinson J."/>
            <person name="Shirley M."/>
            <person name="Wan K.L."/>
            <person name="Berriman M."/>
            <person name="Tomley F."/>
            <person name="Pain A."/>
        </authorList>
    </citation>
    <scope>NUCLEOTIDE SEQUENCE [LARGE SCALE GENOMIC DNA]</scope>
    <source>
        <strain evidence="2">Houghton</strain>
    </source>
</reference>
<evidence type="ECO:0000313" key="2">
    <source>
        <dbReference type="EMBL" id="CDI87895.1"/>
    </source>
</evidence>
<dbReference type="EMBL" id="HG708569">
    <property type="protein sequence ID" value="CDI87895.1"/>
    <property type="molecule type" value="Genomic_DNA"/>
</dbReference>
<dbReference type="VEuPathDB" id="ToxoDB:EPH_0018310"/>
<keyword evidence="3" id="KW-1185">Reference proteome</keyword>
<dbReference type="OrthoDB" id="438330at2759"/>
<organism evidence="2 3">
    <name type="scientific">Eimeria praecox</name>
    <dbReference type="NCBI Taxonomy" id="51316"/>
    <lineage>
        <taxon>Eukaryota</taxon>
        <taxon>Sar</taxon>
        <taxon>Alveolata</taxon>
        <taxon>Apicomplexa</taxon>
        <taxon>Conoidasida</taxon>
        <taxon>Coccidia</taxon>
        <taxon>Eucoccidiorida</taxon>
        <taxon>Eimeriorina</taxon>
        <taxon>Eimeriidae</taxon>
        <taxon>Eimeria</taxon>
    </lineage>
</organism>
<evidence type="ECO:0000313" key="3">
    <source>
        <dbReference type="Proteomes" id="UP000018201"/>
    </source>
</evidence>
<proteinExistence type="predicted"/>
<sequence>MAATPHTDRISLAEAKDQRKQAELDAQLLANRIALLRQEDAKARKKVEQLMQKTRTLDEIRQRERKRQEFRLQQQAERERQVLEIQQANAAQRERDKKARDEARRRQTEAKRQDVLRAKREHALAAEQRRHYDEEQQEYNMQRSQQVRREQQLSRERRRLEQQRRLEETHSNYDARVAEEERKWGNSFGSEGPLRRGLPSGSKRSQAKITKDLGSSEVKGSFGTPLTIAEEAAAEQRQPAD</sequence>
<accession>U6H609</accession>
<dbReference type="Proteomes" id="UP000018201">
    <property type="component" value="Unassembled WGS sequence"/>
</dbReference>
<reference evidence="2" key="2">
    <citation type="submission" date="2013-10" db="EMBL/GenBank/DDBJ databases">
        <authorList>
            <person name="Aslett M."/>
        </authorList>
    </citation>
    <scope>NUCLEOTIDE SEQUENCE [LARGE SCALE GENOMIC DNA]</scope>
    <source>
        <strain evidence="2">Houghton</strain>
    </source>
</reference>
<feature type="region of interest" description="Disordered" evidence="1">
    <location>
        <begin position="87"/>
        <end position="241"/>
    </location>
</feature>